<evidence type="ECO:0000313" key="2">
    <source>
        <dbReference type="EMBL" id="KAJ3584372.1"/>
    </source>
</evidence>
<accession>A0A9Q0D9G4</accession>
<protein>
    <submittedName>
        <fullName evidence="1">Uncharacterized protein</fullName>
    </submittedName>
</protein>
<proteinExistence type="predicted"/>
<evidence type="ECO:0000313" key="3">
    <source>
        <dbReference type="Proteomes" id="UP001148018"/>
    </source>
</evidence>
<comment type="caution">
    <text evidence="1">The sequence shown here is derived from an EMBL/GenBank/DDBJ whole genome shotgun (WGS) entry which is preliminary data.</text>
</comment>
<gene>
    <name evidence="1" type="ORF">NHX12_014864</name>
    <name evidence="2" type="ORF">NHX12_014867</name>
</gene>
<dbReference type="Proteomes" id="UP001148018">
    <property type="component" value="Unassembled WGS sequence"/>
</dbReference>
<evidence type="ECO:0000313" key="1">
    <source>
        <dbReference type="EMBL" id="KAJ3584369.1"/>
    </source>
</evidence>
<dbReference type="AlphaFoldDB" id="A0A9Q0D9G4"/>
<dbReference type="EMBL" id="JANIIK010000119">
    <property type="protein sequence ID" value="KAJ3584372.1"/>
    <property type="molecule type" value="Genomic_DNA"/>
</dbReference>
<reference evidence="1" key="1">
    <citation type="submission" date="2022-07" db="EMBL/GenBank/DDBJ databases">
        <title>Chromosome-level genome of Muraenolepis orangiensis.</title>
        <authorList>
            <person name="Kim J."/>
        </authorList>
    </citation>
    <scope>NUCLEOTIDE SEQUENCE</scope>
    <source>
        <strain evidence="1">KU_S4_2022</strain>
        <tissue evidence="1">Muscle</tissue>
    </source>
</reference>
<dbReference type="OrthoDB" id="8847194at2759"/>
<name>A0A9Q0D9G4_9TELE</name>
<sequence>MGHGGPGPPSAVMGGGGMGGIGGMGGLMVVGANDVAHLQSEELMSLQMKQQQLEHHEHNEHHQPLHQAPPLHQPLLQAHDGALHQARLACPPDYTLTLRRSPDDMPLLAPGAITMIPSSLAAMQPLHNFNAFGGSQNSTTNLPHGHSTTRV</sequence>
<organism evidence="1 3">
    <name type="scientific">Muraenolepis orangiensis</name>
    <name type="common">Patagonian moray cod</name>
    <dbReference type="NCBI Taxonomy" id="630683"/>
    <lineage>
        <taxon>Eukaryota</taxon>
        <taxon>Metazoa</taxon>
        <taxon>Chordata</taxon>
        <taxon>Craniata</taxon>
        <taxon>Vertebrata</taxon>
        <taxon>Euteleostomi</taxon>
        <taxon>Actinopterygii</taxon>
        <taxon>Neopterygii</taxon>
        <taxon>Teleostei</taxon>
        <taxon>Neoteleostei</taxon>
        <taxon>Acanthomorphata</taxon>
        <taxon>Zeiogadaria</taxon>
        <taxon>Gadariae</taxon>
        <taxon>Gadiformes</taxon>
        <taxon>Muraenolepidoidei</taxon>
        <taxon>Muraenolepididae</taxon>
        <taxon>Muraenolepis</taxon>
    </lineage>
</organism>
<dbReference type="EMBL" id="JANIIK010000119">
    <property type="protein sequence ID" value="KAJ3584369.1"/>
    <property type="molecule type" value="Genomic_DNA"/>
</dbReference>
<keyword evidence="3" id="KW-1185">Reference proteome</keyword>